<feature type="domain" description="NACHT" evidence="1">
    <location>
        <begin position="119"/>
        <end position="235"/>
    </location>
</feature>
<evidence type="ECO:0000313" key="2">
    <source>
        <dbReference type="EMBL" id="RGK87095.1"/>
    </source>
</evidence>
<reference evidence="2 3" key="1">
    <citation type="submission" date="2018-08" db="EMBL/GenBank/DDBJ databases">
        <title>A genome reference for cultivated species of the human gut microbiota.</title>
        <authorList>
            <person name="Zou Y."/>
            <person name="Xue W."/>
            <person name="Luo G."/>
        </authorList>
    </citation>
    <scope>NUCLEOTIDE SEQUENCE [LARGE SCALE GENOMIC DNA]</scope>
    <source>
        <strain evidence="2 3">TF09-22</strain>
    </source>
</reference>
<proteinExistence type="predicted"/>
<comment type="caution">
    <text evidence="2">The sequence shown here is derived from an EMBL/GenBank/DDBJ whole genome shotgun (WGS) entry which is preliminary data.</text>
</comment>
<evidence type="ECO:0000313" key="3">
    <source>
        <dbReference type="Proteomes" id="UP000260874"/>
    </source>
</evidence>
<dbReference type="PANTHER" id="PTHR46844:SF1">
    <property type="entry name" value="SLR5058 PROTEIN"/>
    <property type="match status" value="1"/>
</dbReference>
<protein>
    <recommendedName>
        <fullName evidence="1">NACHT domain-containing protein</fullName>
    </recommendedName>
</protein>
<dbReference type="InterPro" id="IPR027417">
    <property type="entry name" value="P-loop_NTPase"/>
</dbReference>
<sequence>MIIRYISRHNIYIMEIIKELVTTFLGDRLINILKAGTNKIADEVCHFANNKILEYLSIEYERNSKTKTILHRSEPVDLNKFYQPLFLCKTSERWNRISLIDVEKRISTENIKDLFGKNSCITIIGTAGSGKSTLVKYLFVDTITRKYKIPLKIELRYLNNYAGDLLEYIKNEVIKFYNIGEGDYIVEKLLSSGEFIMFFDGFDEISSNRKDEITRSICQITKKYSRNKYILTSRPFVNIELLENFHNYEVCDLSIEEIKSFIEKQFNETEKELAEKIIQTINSEDVQTYKSFLSNPLLLSMFIITYQTDSNIPQKRSDYYNQVFNTLYSVHDTSSKLGFVREKKSGLSKENFVEILKRFSFKSFFNQNYTFTTEYFENRLQEIKKDLRLSFRNEDIIYDLEVAIGILTQDGLDITYPHRSLQEYFAALFVTTIAYENKLKVYGFLYKLFVNILNDRTIGDNNSNFFLLLSEIDTIEFQKRLIIPFLKEISIRVNGISETSEVISFFTSINSISFLIDSDMKRDFNKEHENYNIVFDNYLKASRNRYKHGKKDNTDEYFEESRDLLSKNNILPFLSNYNYDLVISKIEKRIKCSERIDSNFIDSL</sequence>
<organism evidence="2 3">
    <name type="scientific">Bacteroides uniformis</name>
    <dbReference type="NCBI Taxonomy" id="820"/>
    <lineage>
        <taxon>Bacteria</taxon>
        <taxon>Pseudomonadati</taxon>
        <taxon>Bacteroidota</taxon>
        <taxon>Bacteroidia</taxon>
        <taxon>Bacteroidales</taxon>
        <taxon>Bacteroidaceae</taxon>
        <taxon>Bacteroides</taxon>
    </lineage>
</organism>
<dbReference type="InterPro" id="IPR049050">
    <property type="entry name" value="nSTAND3"/>
</dbReference>
<dbReference type="Pfam" id="PF20720">
    <property type="entry name" value="nSTAND3"/>
    <property type="match status" value="1"/>
</dbReference>
<accession>A0A3E4Q439</accession>
<dbReference type="AlphaFoldDB" id="A0A3E4Q439"/>
<dbReference type="PANTHER" id="PTHR46844">
    <property type="entry name" value="SLR5058 PROTEIN"/>
    <property type="match status" value="1"/>
</dbReference>
<evidence type="ECO:0000259" key="1">
    <source>
        <dbReference type="PROSITE" id="PS50837"/>
    </source>
</evidence>
<dbReference type="Proteomes" id="UP000260874">
    <property type="component" value="Unassembled WGS sequence"/>
</dbReference>
<dbReference type="SUPFAM" id="SSF52540">
    <property type="entry name" value="P-loop containing nucleoside triphosphate hydrolases"/>
    <property type="match status" value="1"/>
</dbReference>
<gene>
    <name evidence="2" type="ORF">DXC91_04755</name>
</gene>
<name>A0A3E4Q439_BACUN</name>
<dbReference type="EMBL" id="QSRB01000003">
    <property type="protein sequence ID" value="RGK87095.1"/>
    <property type="molecule type" value="Genomic_DNA"/>
</dbReference>
<dbReference type="InterPro" id="IPR007111">
    <property type="entry name" value="NACHT_NTPase"/>
</dbReference>
<dbReference type="Gene3D" id="3.40.50.300">
    <property type="entry name" value="P-loop containing nucleotide triphosphate hydrolases"/>
    <property type="match status" value="1"/>
</dbReference>
<dbReference type="PROSITE" id="PS50837">
    <property type="entry name" value="NACHT"/>
    <property type="match status" value="1"/>
</dbReference>